<evidence type="ECO:0000313" key="2">
    <source>
        <dbReference type="EnsemblPlants" id="OMERI12G08300.1"/>
    </source>
</evidence>
<dbReference type="Gramene" id="OMERI12G08300.1">
    <property type="protein sequence ID" value="OMERI12G08300.1"/>
    <property type="gene ID" value="OMERI12G08300"/>
</dbReference>
<dbReference type="Proteomes" id="UP000008021">
    <property type="component" value="Chromosome 12"/>
</dbReference>
<dbReference type="EnsemblPlants" id="OMERI12G08300.1">
    <property type="protein sequence ID" value="OMERI12G08300.1"/>
    <property type="gene ID" value="OMERI12G08300"/>
</dbReference>
<sequence length="150" mass="17246">MAKVMNTESALHGETSLTLISNLETAFETMKLQPIAEASTSTNEGGRKVRRRRKKGKKGKNPIKPYGQQDQRCHRYGIWRHWSRICHELVHTIHVHNVKQNKRMKSTTHHAKRKGCLNAIMIPTVTPPLVVEDDEREILDIGHEYYLTGV</sequence>
<feature type="region of interest" description="Disordered" evidence="1">
    <location>
        <begin position="34"/>
        <end position="67"/>
    </location>
</feature>
<accession>A0A0E0FC34</accession>
<keyword evidence="3" id="KW-1185">Reference proteome</keyword>
<dbReference type="HOGENOM" id="CLU_146309_0_0_1"/>
<reference evidence="2" key="1">
    <citation type="submission" date="2015-04" db="UniProtKB">
        <authorList>
            <consortium name="EnsemblPlants"/>
        </authorList>
    </citation>
    <scope>IDENTIFICATION</scope>
</reference>
<proteinExistence type="predicted"/>
<evidence type="ECO:0000256" key="1">
    <source>
        <dbReference type="SAM" id="MobiDB-lite"/>
    </source>
</evidence>
<name>A0A0E0FC34_9ORYZ</name>
<dbReference type="AlphaFoldDB" id="A0A0E0FC34"/>
<feature type="compositionally biased region" description="Basic residues" evidence="1">
    <location>
        <begin position="48"/>
        <end position="61"/>
    </location>
</feature>
<protein>
    <submittedName>
        <fullName evidence="2">Uncharacterized protein</fullName>
    </submittedName>
</protein>
<reference evidence="2" key="2">
    <citation type="submission" date="2018-05" db="EMBL/GenBank/DDBJ databases">
        <title>OmerRS3 (Oryza meridionalis Reference Sequence Version 3).</title>
        <authorList>
            <person name="Zhang J."/>
            <person name="Kudrna D."/>
            <person name="Lee S."/>
            <person name="Talag J."/>
            <person name="Welchert J."/>
            <person name="Wing R.A."/>
        </authorList>
    </citation>
    <scope>NUCLEOTIDE SEQUENCE [LARGE SCALE GENOMIC DNA]</scope>
    <source>
        <strain evidence="2">cv. OR44</strain>
    </source>
</reference>
<evidence type="ECO:0000313" key="3">
    <source>
        <dbReference type="Proteomes" id="UP000008021"/>
    </source>
</evidence>
<organism evidence="2">
    <name type="scientific">Oryza meridionalis</name>
    <dbReference type="NCBI Taxonomy" id="40149"/>
    <lineage>
        <taxon>Eukaryota</taxon>
        <taxon>Viridiplantae</taxon>
        <taxon>Streptophyta</taxon>
        <taxon>Embryophyta</taxon>
        <taxon>Tracheophyta</taxon>
        <taxon>Spermatophyta</taxon>
        <taxon>Magnoliopsida</taxon>
        <taxon>Liliopsida</taxon>
        <taxon>Poales</taxon>
        <taxon>Poaceae</taxon>
        <taxon>BOP clade</taxon>
        <taxon>Oryzoideae</taxon>
        <taxon>Oryzeae</taxon>
        <taxon>Oryzinae</taxon>
        <taxon>Oryza</taxon>
    </lineage>
</organism>